<dbReference type="STRING" id="886293.Sinac_1548"/>
<keyword evidence="6" id="KW-1185">Reference proteome</keyword>
<dbReference type="InterPro" id="IPR006224">
    <property type="entry name" value="PsdUridine_synth_RluA-like_CS"/>
</dbReference>
<evidence type="ECO:0000259" key="4">
    <source>
        <dbReference type="Pfam" id="PF00849"/>
    </source>
</evidence>
<name>L0D9M3_SINAD</name>
<dbReference type="GO" id="GO:0140098">
    <property type="term" value="F:catalytic activity, acting on RNA"/>
    <property type="evidence" value="ECO:0007669"/>
    <property type="project" value="UniProtKB-ARBA"/>
</dbReference>
<dbReference type="InterPro" id="IPR050188">
    <property type="entry name" value="RluA_PseudoU_synthase"/>
</dbReference>
<dbReference type="HOGENOM" id="CLU_016902_11_2_0"/>
<dbReference type="GO" id="GO:0003723">
    <property type="term" value="F:RNA binding"/>
    <property type="evidence" value="ECO:0007669"/>
    <property type="project" value="InterPro"/>
</dbReference>
<dbReference type="eggNOG" id="COG0564">
    <property type="taxonomic scope" value="Bacteria"/>
</dbReference>
<evidence type="ECO:0000256" key="1">
    <source>
        <dbReference type="ARBA" id="ARBA00010876"/>
    </source>
</evidence>
<comment type="catalytic activity">
    <reaction evidence="3">
        <text>a uridine in RNA = a pseudouridine in RNA</text>
        <dbReference type="Rhea" id="RHEA:48348"/>
        <dbReference type="Rhea" id="RHEA-COMP:12068"/>
        <dbReference type="Rhea" id="RHEA-COMP:12069"/>
        <dbReference type="ChEBI" id="CHEBI:65314"/>
        <dbReference type="ChEBI" id="CHEBI:65315"/>
    </reaction>
</comment>
<evidence type="ECO:0000313" key="6">
    <source>
        <dbReference type="Proteomes" id="UP000010798"/>
    </source>
</evidence>
<dbReference type="Pfam" id="PF00849">
    <property type="entry name" value="PseudoU_synth_2"/>
    <property type="match status" value="1"/>
</dbReference>
<dbReference type="PANTHER" id="PTHR21600">
    <property type="entry name" value="MITOCHONDRIAL RNA PSEUDOURIDINE SYNTHASE"/>
    <property type="match status" value="1"/>
</dbReference>
<dbReference type="InterPro" id="IPR006225">
    <property type="entry name" value="PsdUridine_synth_RluC/D"/>
</dbReference>
<evidence type="ECO:0000313" key="5">
    <source>
        <dbReference type="EMBL" id="AGA25927.1"/>
    </source>
</evidence>
<dbReference type="PROSITE" id="PS01129">
    <property type="entry name" value="PSI_RLU"/>
    <property type="match status" value="1"/>
</dbReference>
<evidence type="ECO:0000256" key="3">
    <source>
        <dbReference type="RuleBase" id="RU362028"/>
    </source>
</evidence>
<evidence type="ECO:0000256" key="2">
    <source>
        <dbReference type="PIRSR" id="PIRSR606225-1"/>
    </source>
</evidence>
<dbReference type="EMBL" id="CP003364">
    <property type="protein sequence ID" value="AGA25927.1"/>
    <property type="molecule type" value="Genomic_DNA"/>
</dbReference>
<protein>
    <recommendedName>
        <fullName evidence="3">Pseudouridine synthase</fullName>
        <ecNumber evidence="3">5.4.99.-</ecNumber>
    </recommendedName>
</protein>
<proteinExistence type="inferred from homology"/>
<feature type="active site" evidence="2">
    <location>
        <position position="77"/>
    </location>
</feature>
<dbReference type="SUPFAM" id="SSF55120">
    <property type="entry name" value="Pseudouridine synthase"/>
    <property type="match status" value="1"/>
</dbReference>
<dbReference type="GO" id="GO:0009982">
    <property type="term" value="F:pseudouridine synthase activity"/>
    <property type="evidence" value="ECO:0007669"/>
    <property type="project" value="InterPro"/>
</dbReference>
<dbReference type="Gene3D" id="3.30.2350.10">
    <property type="entry name" value="Pseudouridine synthase"/>
    <property type="match status" value="1"/>
</dbReference>
<dbReference type="NCBIfam" id="TIGR00005">
    <property type="entry name" value="rluA_subfam"/>
    <property type="match status" value="1"/>
</dbReference>
<dbReference type="AlphaFoldDB" id="L0D9M3"/>
<comment type="similarity">
    <text evidence="1 3">Belongs to the pseudouridine synthase RluA family.</text>
</comment>
<dbReference type="Proteomes" id="UP000010798">
    <property type="component" value="Chromosome"/>
</dbReference>
<gene>
    <name evidence="5" type="ordered locus">Sinac_1548</name>
</gene>
<dbReference type="CDD" id="cd02869">
    <property type="entry name" value="PseudoU_synth_RluA_like"/>
    <property type="match status" value="1"/>
</dbReference>
<organism evidence="5 6">
    <name type="scientific">Singulisphaera acidiphila (strain ATCC BAA-1392 / DSM 18658 / VKM B-2454 / MOB10)</name>
    <dbReference type="NCBI Taxonomy" id="886293"/>
    <lineage>
        <taxon>Bacteria</taxon>
        <taxon>Pseudomonadati</taxon>
        <taxon>Planctomycetota</taxon>
        <taxon>Planctomycetia</taxon>
        <taxon>Isosphaerales</taxon>
        <taxon>Isosphaeraceae</taxon>
        <taxon>Singulisphaera</taxon>
    </lineage>
</organism>
<dbReference type="InterPro" id="IPR006145">
    <property type="entry name" value="PsdUridine_synth_RsuA/RluA"/>
</dbReference>
<sequence length="261" mass="28623">MLTRASPEFLLLRKFPTLNLDVLYEDNHCLVVNKPAGLLAQGDVTGDLSLVDLASSYLKTKYQKPGNVYVGLVHRLDRPTSGVVLLARTSKAASRLSAQFRAGSIEKIYHAVIDGSCPEDAGEWNDTLWKDEERNVVRVVPPNTPGGQEARLAFRVLGRFPRTTQLELRPITGRSHQIRVQLAARGCPIVGDRKYGAVSTLRMSDDRPRIALHAQQLTFTHPTRGEVISIAAPVPTDWPVSWSEANPAMTGSSTPEAPPAQ</sequence>
<feature type="domain" description="Pseudouridine synthase RsuA/RluA-like" evidence="4">
    <location>
        <begin position="29"/>
        <end position="184"/>
    </location>
</feature>
<dbReference type="PANTHER" id="PTHR21600:SF87">
    <property type="entry name" value="RNA PSEUDOURIDYLATE SYNTHASE DOMAIN-CONTAINING PROTEIN 1"/>
    <property type="match status" value="1"/>
</dbReference>
<dbReference type="EC" id="5.4.99.-" evidence="3"/>
<comment type="function">
    <text evidence="3">Responsible for synthesis of pseudouridine from uracil.</text>
</comment>
<dbReference type="InterPro" id="IPR020103">
    <property type="entry name" value="PsdUridine_synth_cat_dom_sf"/>
</dbReference>
<dbReference type="GO" id="GO:0000455">
    <property type="term" value="P:enzyme-directed rRNA pseudouridine synthesis"/>
    <property type="evidence" value="ECO:0007669"/>
    <property type="project" value="TreeGrafter"/>
</dbReference>
<accession>L0D9M3</accession>
<reference evidence="5 6" key="1">
    <citation type="submission" date="2012-02" db="EMBL/GenBank/DDBJ databases">
        <title>Complete sequence of chromosome of Singulisphaera acidiphila DSM 18658.</title>
        <authorList>
            <consortium name="US DOE Joint Genome Institute (JGI-PGF)"/>
            <person name="Lucas S."/>
            <person name="Copeland A."/>
            <person name="Lapidus A."/>
            <person name="Glavina del Rio T."/>
            <person name="Dalin E."/>
            <person name="Tice H."/>
            <person name="Bruce D."/>
            <person name="Goodwin L."/>
            <person name="Pitluck S."/>
            <person name="Peters L."/>
            <person name="Ovchinnikova G."/>
            <person name="Chertkov O."/>
            <person name="Kyrpides N."/>
            <person name="Mavromatis K."/>
            <person name="Ivanova N."/>
            <person name="Brettin T."/>
            <person name="Detter J.C."/>
            <person name="Han C."/>
            <person name="Larimer F."/>
            <person name="Land M."/>
            <person name="Hauser L."/>
            <person name="Markowitz V."/>
            <person name="Cheng J.-F."/>
            <person name="Hugenholtz P."/>
            <person name="Woyke T."/>
            <person name="Wu D."/>
            <person name="Tindall B."/>
            <person name="Pomrenke H."/>
            <person name="Brambilla E."/>
            <person name="Klenk H.-P."/>
            <person name="Eisen J.A."/>
        </authorList>
    </citation>
    <scope>NUCLEOTIDE SEQUENCE [LARGE SCALE GENOMIC DNA]</scope>
    <source>
        <strain evidence="6">ATCC BAA-1392 / DSM 18658 / VKM B-2454 / MOB10</strain>
    </source>
</reference>
<keyword evidence="3" id="KW-0413">Isomerase</keyword>
<dbReference type="KEGG" id="saci:Sinac_1548"/>